<accession>A0A941AQM4</accession>
<keyword evidence="2" id="KW-1185">Reference proteome</keyword>
<organism evidence="1 2">
    <name type="scientific">Halalkalibacter suaedae</name>
    <dbReference type="NCBI Taxonomy" id="2822140"/>
    <lineage>
        <taxon>Bacteria</taxon>
        <taxon>Bacillati</taxon>
        <taxon>Bacillota</taxon>
        <taxon>Bacilli</taxon>
        <taxon>Bacillales</taxon>
        <taxon>Bacillaceae</taxon>
        <taxon>Halalkalibacter</taxon>
    </lineage>
</organism>
<proteinExistence type="predicted"/>
<dbReference type="Proteomes" id="UP000678228">
    <property type="component" value="Unassembled WGS sequence"/>
</dbReference>
<evidence type="ECO:0000313" key="1">
    <source>
        <dbReference type="EMBL" id="MBP3952961.1"/>
    </source>
</evidence>
<gene>
    <name evidence="1" type="ORF">J7W16_17700</name>
</gene>
<sequence>MITLDQKNNQILSSLCRNCKDPYFQPPTHLKKVGCCSYSPTFQLLELSKMCTLDQAQFNLIYNHPDAIIHPYSITVKAAIDPSHDEVKHSSSLTQLERDDLELSYSVCQFFEDRKGCSLQPSFKNAVCRSFICSTIEDSLPNRDKASVQSWTKNIHTQSKEFQHTHEQALLHLGIDLISSPKKVIHYFQALAKE</sequence>
<evidence type="ECO:0000313" key="2">
    <source>
        <dbReference type="Proteomes" id="UP000678228"/>
    </source>
</evidence>
<protein>
    <submittedName>
        <fullName evidence="1">Uncharacterized protein</fullName>
    </submittedName>
</protein>
<name>A0A941AQM4_9BACI</name>
<dbReference type="RefSeq" id="WP_210598808.1">
    <property type="nucleotide sequence ID" value="NZ_JAGKSQ010000008.1"/>
</dbReference>
<comment type="caution">
    <text evidence="1">The sequence shown here is derived from an EMBL/GenBank/DDBJ whole genome shotgun (WGS) entry which is preliminary data.</text>
</comment>
<dbReference type="AlphaFoldDB" id="A0A941AQM4"/>
<dbReference type="EMBL" id="JAGKSQ010000008">
    <property type="protein sequence ID" value="MBP3952961.1"/>
    <property type="molecule type" value="Genomic_DNA"/>
</dbReference>
<reference evidence="1" key="1">
    <citation type="submission" date="2021-03" db="EMBL/GenBank/DDBJ databases">
        <title>Bacillus suaedae sp. nov., isolated from Suaeda aralocaspica.</title>
        <authorList>
            <person name="Lei R.F.R."/>
        </authorList>
    </citation>
    <scope>NUCLEOTIDE SEQUENCE</scope>
    <source>
        <strain evidence="1">YZJH907-2</strain>
    </source>
</reference>